<sequence>MTWACAGASGLAHTQSIPPREPRQAPDFKLPYLQSPPPHSAGNCEENQGNRMPNSCSQSLRGQWLYLDFWASWCAPCRQSFPWMNQLQSQWGAQGLRIMAINLDNQREKALQFLLRHPAHFPILWDATGQTAQAYDVQAMPMSYLIDPQGHIVASHRGFTQASARQTEIDIHRALGTS</sequence>
<evidence type="ECO:0000313" key="4">
    <source>
        <dbReference type="Proteomes" id="UP000647424"/>
    </source>
</evidence>
<evidence type="ECO:0000313" key="3">
    <source>
        <dbReference type="EMBL" id="MBD8049696.1"/>
    </source>
</evidence>
<evidence type="ECO:0000259" key="2">
    <source>
        <dbReference type="PROSITE" id="PS51352"/>
    </source>
</evidence>
<dbReference type="PANTHER" id="PTHR42852:SF18">
    <property type="entry name" value="CHROMOSOME UNDETERMINED SCAFFOLD_47, WHOLE GENOME SHOTGUN SEQUENCE"/>
    <property type="match status" value="1"/>
</dbReference>
<dbReference type="Gene3D" id="3.40.30.10">
    <property type="entry name" value="Glutaredoxin"/>
    <property type="match status" value="1"/>
</dbReference>
<organism evidence="3 4">
    <name type="scientific">Limnohabitans radicicola</name>
    <dbReference type="NCBI Taxonomy" id="2771427"/>
    <lineage>
        <taxon>Bacteria</taxon>
        <taxon>Pseudomonadati</taxon>
        <taxon>Pseudomonadota</taxon>
        <taxon>Betaproteobacteria</taxon>
        <taxon>Burkholderiales</taxon>
        <taxon>Comamonadaceae</taxon>
        <taxon>Limnohabitans</taxon>
    </lineage>
</organism>
<dbReference type="Proteomes" id="UP000647424">
    <property type="component" value="Unassembled WGS sequence"/>
</dbReference>
<dbReference type="InterPro" id="IPR036249">
    <property type="entry name" value="Thioredoxin-like_sf"/>
</dbReference>
<dbReference type="InterPro" id="IPR000866">
    <property type="entry name" value="AhpC/TSA"/>
</dbReference>
<dbReference type="InterPro" id="IPR050553">
    <property type="entry name" value="Thioredoxin_ResA/DsbE_sf"/>
</dbReference>
<accession>A0A927FEQ2</accession>
<dbReference type="CDD" id="cd02966">
    <property type="entry name" value="TlpA_like_family"/>
    <property type="match status" value="1"/>
</dbReference>
<comment type="caution">
    <text evidence="3">The sequence shown here is derived from an EMBL/GenBank/DDBJ whole genome shotgun (WGS) entry which is preliminary data.</text>
</comment>
<dbReference type="SUPFAM" id="SSF52833">
    <property type="entry name" value="Thioredoxin-like"/>
    <property type="match status" value="1"/>
</dbReference>
<dbReference type="RefSeq" id="WP_191818902.1">
    <property type="nucleotide sequence ID" value="NZ_JACYFT010000001.1"/>
</dbReference>
<keyword evidence="4" id="KW-1185">Reference proteome</keyword>
<dbReference type="Pfam" id="PF00578">
    <property type="entry name" value="AhpC-TSA"/>
    <property type="match status" value="1"/>
</dbReference>
<reference evidence="3" key="1">
    <citation type="submission" date="2020-09" db="EMBL/GenBank/DDBJ databases">
        <title>Genome seq and assembly of Limnohabitants sp.</title>
        <authorList>
            <person name="Chhetri G."/>
        </authorList>
    </citation>
    <scope>NUCLEOTIDE SEQUENCE</scope>
    <source>
        <strain evidence="3">JUR4</strain>
    </source>
</reference>
<dbReference type="GO" id="GO:0016209">
    <property type="term" value="F:antioxidant activity"/>
    <property type="evidence" value="ECO:0007669"/>
    <property type="project" value="InterPro"/>
</dbReference>
<name>A0A927FEQ2_9BURK</name>
<protein>
    <submittedName>
        <fullName evidence="3">TlpA family protein disulfide reductase</fullName>
    </submittedName>
</protein>
<dbReference type="AlphaFoldDB" id="A0A927FEQ2"/>
<gene>
    <name evidence="3" type="ORF">IC609_03995</name>
</gene>
<feature type="domain" description="Thioredoxin" evidence="2">
    <location>
        <begin position="19"/>
        <end position="174"/>
    </location>
</feature>
<feature type="region of interest" description="Disordered" evidence="1">
    <location>
        <begin position="1"/>
        <end position="53"/>
    </location>
</feature>
<dbReference type="InterPro" id="IPR013766">
    <property type="entry name" value="Thioredoxin_domain"/>
</dbReference>
<evidence type="ECO:0000256" key="1">
    <source>
        <dbReference type="SAM" id="MobiDB-lite"/>
    </source>
</evidence>
<dbReference type="PANTHER" id="PTHR42852">
    <property type="entry name" value="THIOL:DISULFIDE INTERCHANGE PROTEIN DSBE"/>
    <property type="match status" value="1"/>
</dbReference>
<dbReference type="PROSITE" id="PS51352">
    <property type="entry name" value="THIOREDOXIN_2"/>
    <property type="match status" value="1"/>
</dbReference>
<dbReference type="GO" id="GO:0016491">
    <property type="term" value="F:oxidoreductase activity"/>
    <property type="evidence" value="ECO:0007669"/>
    <property type="project" value="InterPro"/>
</dbReference>
<dbReference type="EMBL" id="JACYFT010000001">
    <property type="protein sequence ID" value="MBD8049696.1"/>
    <property type="molecule type" value="Genomic_DNA"/>
</dbReference>
<proteinExistence type="predicted"/>